<dbReference type="KEGG" id="bgo:BM43_3041"/>
<dbReference type="EMBL" id="JPGG01000018">
    <property type="protein sequence ID" value="KGC10661.1"/>
    <property type="molecule type" value="Genomic_DNA"/>
</dbReference>
<gene>
    <name evidence="2" type="ORF">DM48_5803</name>
    <name evidence="1" type="ORF">DM48_5855</name>
</gene>
<reference evidence="1 3" key="1">
    <citation type="submission" date="2014-04" db="EMBL/GenBank/DDBJ databases">
        <authorList>
            <person name="Bishop-Lilly K.A."/>
            <person name="Broomall S.M."/>
            <person name="Chain P.S."/>
            <person name="Chertkov O."/>
            <person name="Coyne S.R."/>
            <person name="Daligault H.E."/>
            <person name="Davenport K.W."/>
            <person name="Erkkila T."/>
            <person name="Frey K.G."/>
            <person name="Gibbons H.S."/>
            <person name="Gu W."/>
            <person name="Jaissle J."/>
            <person name="Johnson S.L."/>
            <person name="Koroleva G.I."/>
            <person name="Ladner J.T."/>
            <person name="Lo C.-C."/>
            <person name="Minogue T.D."/>
            <person name="Munk C."/>
            <person name="Palacios G.F."/>
            <person name="Redden C.L."/>
            <person name="Rosenzweig C.N."/>
            <person name="Scholz M.B."/>
            <person name="Teshima H."/>
            <person name="Xu Y."/>
        </authorList>
    </citation>
    <scope>NUCLEOTIDE SEQUENCE [LARGE SCALE GENOMIC DNA]</scope>
    <source>
        <strain evidence="1">Gladioli</strain>
        <strain evidence="3">gladioli</strain>
    </source>
</reference>
<protein>
    <recommendedName>
        <fullName evidence="4">MarR family transcriptional regulator</fullName>
    </recommendedName>
</protein>
<proteinExistence type="predicted"/>
<evidence type="ECO:0000313" key="2">
    <source>
        <dbReference type="EMBL" id="KGC10661.1"/>
    </source>
</evidence>
<organism evidence="1 3">
    <name type="scientific">Burkholderia gladioli</name>
    <name type="common">Pseudomonas marginata</name>
    <name type="synonym">Phytomonas marginata</name>
    <dbReference type="NCBI Taxonomy" id="28095"/>
    <lineage>
        <taxon>Bacteria</taxon>
        <taxon>Pseudomonadati</taxon>
        <taxon>Pseudomonadota</taxon>
        <taxon>Betaproteobacteria</taxon>
        <taxon>Burkholderiales</taxon>
        <taxon>Burkholderiaceae</taxon>
        <taxon>Burkholderia</taxon>
    </lineage>
</organism>
<accession>A0AAW3ETV2</accession>
<dbReference type="RefSeq" id="WP_111946463.1">
    <property type="nucleotide sequence ID" value="NZ_CBCRZT010000004.1"/>
</dbReference>
<dbReference type="EMBL" id="JPGG01000018">
    <property type="protein sequence ID" value="KGC10374.1"/>
    <property type="molecule type" value="Genomic_DNA"/>
</dbReference>
<sequence length="116" mass="12542">MMKEKQMSLLARRVCECLAEAPGLTATQVAVRLDAKLDSVKHASLRLVLDGYVARGHRGPGGHAMTLTGKEFPRSADFIATPEAERAARLERELVDTVRLVVPAFHAMCAMGRAAA</sequence>
<evidence type="ECO:0008006" key="4">
    <source>
        <dbReference type="Google" id="ProtNLM"/>
    </source>
</evidence>
<dbReference type="AlphaFoldDB" id="A0AAW3ETV2"/>
<comment type="caution">
    <text evidence="1">The sequence shown here is derived from an EMBL/GenBank/DDBJ whole genome shotgun (WGS) entry which is preliminary data.</text>
</comment>
<evidence type="ECO:0000313" key="3">
    <source>
        <dbReference type="Proteomes" id="UP000029590"/>
    </source>
</evidence>
<evidence type="ECO:0000313" key="1">
    <source>
        <dbReference type="EMBL" id="KGC10374.1"/>
    </source>
</evidence>
<dbReference type="Proteomes" id="UP000029590">
    <property type="component" value="Unassembled WGS sequence"/>
</dbReference>
<name>A0AAW3ETV2_BURGA</name>